<dbReference type="EMBL" id="PCDP01000059">
    <property type="protein sequence ID" value="PZM09590.1"/>
    <property type="molecule type" value="Genomic_DNA"/>
</dbReference>
<reference evidence="2 3" key="1">
    <citation type="journal article" date="2018" name="Sci. Rep.">
        <title>Rhizobium tumorigenes sp. nov., a novel plant tumorigenic bacterium isolated from cane gall tumors on thornless blackberry.</title>
        <authorList>
            <person name="Kuzmanovi N."/>
            <person name="Smalla K."/>
            <person name="Gronow S."/>
            <person name="PuBawska J."/>
        </authorList>
    </citation>
    <scope>NUCLEOTIDE SEQUENCE [LARGE SCALE GENOMIC DNA]</scope>
    <source>
        <strain evidence="2 3">CCBAU 85046</strain>
    </source>
</reference>
<dbReference type="Gene3D" id="3.40.50.10090">
    <property type="match status" value="2"/>
</dbReference>
<name>A0A2W4EDU1_9HYPH</name>
<organism evidence="2 3">
    <name type="scientific">Rhizobium tubonense</name>
    <dbReference type="NCBI Taxonomy" id="484088"/>
    <lineage>
        <taxon>Bacteria</taxon>
        <taxon>Pseudomonadati</taxon>
        <taxon>Pseudomonadota</taxon>
        <taxon>Alphaproteobacteria</taxon>
        <taxon>Hyphomicrobiales</taxon>
        <taxon>Rhizobiaceae</taxon>
        <taxon>Rhizobium/Agrobacterium group</taxon>
        <taxon>Rhizobium</taxon>
    </lineage>
</organism>
<gene>
    <name evidence="2" type="ORF">CPY51_25225</name>
</gene>
<dbReference type="InterPro" id="IPR003754">
    <property type="entry name" value="4pyrrol_synth_uPrphyn_synth"/>
</dbReference>
<dbReference type="GO" id="GO:0004852">
    <property type="term" value="F:uroporphyrinogen-III synthase activity"/>
    <property type="evidence" value="ECO:0007669"/>
    <property type="project" value="InterPro"/>
</dbReference>
<dbReference type="RefSeq" id="WP_111162970.1">
    <property type="nucleotide sequence ID" value="NZ_PCDP01000059.1"/>
</dbReference>
<protein>
    <submittedName>
        <fullName evidence="2">Uroporphyrinogen III synthase</fullName>
    </submittedName>
</protein>
<evidence type="ECO:0000259" key="1">
    <source>
        <dbReference type="Pfam" id="PF02602"/>
    </source>
</evidence>
<keyword evidence="3" id="KW-1185">Reference proteome</keyword>
<dbReference type="NCBIfam" id="NF006621">
    <property type="entry name" value="PRK09189.1"/>
    <property type="match status" value="1"/>
</dbReference>
<dbReference type="SUPFAM" id="SSF69618">
    <property type="entry name" value="HemD-like"/>
    <property type="match status" value="1"/>
</dbReference>
<dbReference type="AlphaFoldDB" id="A0A2W4EDU1"/>
<evidence type="ECO:0000313" key="2">
    <source>
        <dbReference type="EMBL" id="PZM09590.1"/>
    </source>
</evidence>
<dbReference type="Pfam" id="PF02602">
    <property type="entry name" value="HEM4"/>
    <property type="match status" value="1"/>
</dbReference>
<proteinExistence type="predicted"/>
<sequence length="242" mass="26400">MRVIVTRPRRQGERTAIRLAELGHEALLLPLTCPVHDPKAARHALARSAGAIAATSAEAIHTLRDIGPLDAADQQRPFFAVGKATAAEASETGFESIHHADGSGMQLADLISDHRALLGGKPLIYLAGSPRTEGFETRLGELGIPFETIECYRMRNIEPEEAELRGLLIDKPADAVLLYSRHTAERFFSLPLIKRHLNILENTRLFCLSEAIATVVPDFLRSNVEIPGMSDEESLLTLLAAA</sequence>
<comment type="caution">
    <text evidence="2">The sequence shown here is derived from an EMBL/GenBank/DDBJ whole genome shotgun (WGS) entry which is preliminary data.</text>
</comment>
<dbReference type="InterPro" id="IPR036108">
    <property type="entry name" value="4pyrrol_syn_uPrphyn_synt_sf"/>
</dbReference>
<feature type="domain" description="Tetrapyrrole biosynthesis uroporphyrinogen III synthase" evidence="1">
    <location>
        <begin position="15"/>
        <end position="216"/>
    </location>
</feature>
<dbReference type="Proteomes" id="UP000248925">
    <property type="component" value="Unassembled WGS sequence"/>
</dbReference>
<accession>A0A2W4EDU1</accession>
<evidence type="ECO:0000313" key="3">
    <source>
        <dbReference type="Proteomes" id="UP000248925"/>
    </source>
</evidence>
<dbReference type="OrthoDB" id="7163809at2"/>
<dbReference type="GO" id="GO:0033014">
    <property type="term" value="P:tetrapyrrole biosynthetic process"/>
    <property type="evidence" value="ECO:0007669"/>
    <property type="project" value="InterPro"/>
</dbReference>
<dbReference type="CDD" id="cd06578">
    <property type="entry name" value="HemD"/>
    <property type="match status" value="1"/>
</dbReference>